<gene>
    <name evidence="2" type="ORF">TWF481_010266</name>
</gene>
<proteinExistence type="predicted"/>
<keyword evidence="3" id="KW-1185">Reference proteome</keyword>
<comment type="caution">
    <text evidence="2">The sequence shown here is derived from an EMBL/GenBank/DDBJ whole genome shotgun (WGS) entry which is preliminary data.</text>
</comment>
<sequence length="451" mass="49757">MRAFIILIFLYTHAVRSWYLLPLRQDRKFTPSSTPSSKSWLEPIDSLTACISNDYNRNNPGVITAFALYNRPNTPAAKAVGIYNSQFCGKRELWGSKWNIKIGTHVPDVLLLPDQRDIYGVHLFDVRDVGVETSGRFYRAINPDEEIGMEGLLAGSGVLPGIYWWDGKGSWKRKRHFLEGKVKVVSGKTADWLVSPTGLYGYIRLLLEYFVNPERMEVGEEKALEGYVRVARREEERGGIFSAYSVPAPTGLPLQGAGAGNGRNTNPNLRPGLNGNANRRPALDVNPNLRPTLVYEADPNVNRGSNIDINTNAINANINTNVEVQRFVPPAGVQPQYFNYLPIQMLPIRMGVWTYEQLKDAMGSVMNQQVLRGIQDMLGLGGLPNPAPFTGLEGGVVQPEQQSDGPVEARVPDIADIPAPLLPVGEVIVVDSSEDDDDSAGDSTKKRVKTA</sequence>
<name>A0AAV9W1N4_9PEZI</name>
<evidence type="ECO:0000313" key="3">
    <source>
        <dbReference type="Proteomes" id="UP001370758"/>
    </source>
</evidence>
<reference evidence="2 3" key="1">
    <citation type="submission" date="2023-08" db="EMBL/GenBank/DDBJ databases">
        <authorList>
            <person name="Palmer J.M."/>
        </authorList>
    </citation>
    <scope>NUCLEOTIDE SEQUENCE [LARGE SCALE GENOMIC DNA]</scope>
    <source>
        <strain evidence="2 3">TWF481</strain>
    </source>
</reference>
<dbReference type="Proteomes" id="UP001370758">
    <property type="component" value="Unassembled WGS sequence"/>
</dbReference>
<protein>
    <submittedName>
        <fullName evidence="2">Uncharacterized protein</fullName>
    </submittedName>
</protein>
<feature type="region of interest" description="Disordered" evidence="1">
    <location>
        <begin position="429"/>
        <end position="451"/>
    </location>
</feature>
<accession>A0AAV9W1N4</accession>
<dbReference type="EMBL" id="JAVHJL010000007">
    <property type="protein sequence ID" value="KAK6499910.1"/>
    <property type="molecule type" value="Genomic_DNA"/>
</dbReference>
<dbReference type="AlphaFoldDB" id="A0AAV9W1N4"/>
<evidence type="ECO:0000256" key="1">
    <source>
        <dbReference type="SAM" id="MobiDB-lite"/>
    </source>
</evidence>
<organism evidence="2 3">
    <name type="scientific">Arthrobotrys musiformis</name>
    <dbReference type="NCBI Taxonomy" id="47236"/>
    <lineage>
        <taxon>Eukaryota</taxon>
        <taxon>Fungi</taxon>
        <taxon>Dikarya</taxon>
        <taxon>Ascomycota</taxon>
        <taxon>Pezizomycotina</taxon>
        <taxon>Orbiliomycetes</taxon>
        <taxon>Orbiliales</taxon>
        <taxon>Orbiliaceae</taxon>
        <taxon>Arthrobotrys</taxon>
    </lineage>
</organism>
<evidence type="ECO:0000313" key="2">
    <source>
        <dbReference type="EMBL" id="KAK6499910.1"/>
    </source>
</evidence>